<dbReference type="InParanoid" id="F2LW50"/>
<dbReference type="GO" id="GO:0044281">
    <property type="term" value="P:small molecule metabolic process"/>
    <property type="evidence" value="ECO:0007669"/>
    <property type="project" value="UniProtKB-ARBA"/>
</dbReference>
<dbReference type="InterPro" id="IPR017896">
    <property type="entry name" value="4Fe4S_Fe-S-bd"/>
</dbReference>
<keyword evidence="5" id="KW-0249">Electron transport</keyword>
<dbReference type="GO" id="GO:0046872">
    <property type="term" value="F:metal ion binding"/>
    <property type="evidence" value="ECO:0007669"/>
    <property type="project" value="UniProtKB-UniRule"/>
</dbReference>
<name>F2LW50_HIPMA</name>
<protein>
    <recommendedName>
        <fullName evidence="5">Indolepyruvate oxidoreductase subunit IorA</fullName>
        <shortName evidence="5">IOR</shortName>
        <ecNumber evidence="5">1.2.7.8</ecNumber>
    </recommendedName>
    <alternativeName>
        <fullName evidence="5">Indolepyruvate ferredoxin oxidoreductase subunit alpha</fullName>
    </alternativeName>
</protein>
<feature type="binding site" evidence="6">
    <location>
        <position position="551"/>
    </location>
    <ligand>
        <name>[4Fe-4S] cluster</name>
        <dbReference type="ChEBI" id="CHEBI:49883"/>
        <label>2</label>
    </ligand>
</feature>
<comment type="catalytic activity">
    <reaction evidence="5">
        <text>indole-3-pyruvate + 2 oxidized [2Fe-2S]-[ferredoxin] + CoA = (indol-3-yl)acetyl-CoA + 2 reduced [2Fe-2S]-[ferredoxin] + CO2 + H(+)</text>
        <dbReference type="Rhea" id="RHEA:12645"/>
        <dbReference type="Rhea" id="RHEA-COMP:10000"/>
        <dbReference type="Rhea" id="RHEA-COMP:10001"/>
        <dbReference type="ChEBI" id="CHEBI:15378"/>
        <dbReference type="ChEBI" id="CHEBI:16526"/>
        <dbReference type="ChEBI" id="CHEBI:17640"/>
        <dbReference type="ChEBI" id="CHEBI:33737"/>
        <dbReference type="ChEBI" id="CHEBI:33738"/>
        <dbReference type="ChEBI" id="CHEBI:57271"/>
        <dbReference type="ChEBI" id="CHEBI:57287"/>
        <dbReference type="EC" id="1.2.7.8"/>
    </reaction>
</comment>
<dbReference type="OrthoDB" id="9804603at2"/>
<dbReference type="FunFam" id="3.40.50.970:FF:000039">
    <property type="entry name" value="Indolepyruvate oxidoreductase subunit IorA"/>
    <property type="match status" value="1"/>
</dbReference>
<feature type="domain" description="4Fe-4S ferredoxin-type" evidence="7">
    <location>
        <begin position="531"/>
        <end position="558"/>
    </location>
</feature>
<keyword evidence="3 5" id="KW-0408">Iron</keyword>
<dbReference type="PROSITE" id="PS00198">
    <property type="entry name" value="4FE4S_FER_1"/>
    <property type="match status" value="1"/>
</dbReference>
<comment type="cofactor">
    <cofactor evidence="5 6">
        <name>[4Fe-4S] cluster</name>
        <dbReference type="ChEBI" id="CHEBI:49883"/>
    </cofactor>
    <text evidence="5 6">Binds 2 [4Fe-4S] clusters. In this family the first cluster has a non-standard and varying [4Fe-4S] binding motif CX(2)CX(2)CX(4-5)CP.</text>
</comment>
<reference evidence="9" key="2">
    <citation type="submission" date="2011-03" db="EMBL/GenBank/DDBJ databases">
        <title>The complete genome of Hippea maritima DSM 10411.</title>
        <authorList>
            <consortium name="US DOE Joint Genome Institute (JGI-PGF)"/>
            <person name="Lucas S."/>
            <person name="Copeland A."/>
            <person name="Lapidus A."/>
            <person name="Bruce D."/>
            <person name="Goodwin L."/>
            <person name="Pitluck S."/>
            <person name="Peters L."/>
            <person name="Kyrpides N."/>
            <person name="Mavromatis K."/>
            <person name="Pagani I."/>
            <person name="Ivanova N."/>
            <person name="Mikhailova N."/>
            <person name="Lu M."/>
            <person name="Detter J.C."/>
            <person name="Tapia R."/>
            <person name="Han C."/>
            <person name="Land M."/>
            <person name="Hauser L."/>
            <person name="Markowitz V."/>
            <person name="Cheng J.-F."/>
            <person name="Hugenholtz P."/>
            <person name="Woyke T."/>
            <person name="Wu D."/>
            <person name="Spring S."/>
            <person name="Schroeder M."/>
            <person name="Brambilla E."/>
            <person name="Klenk H.-P."/>
            <person name="Eisen J.A."/>
        </authorList>
    </citation>
    <scope>NUCLEOTIDE SEQUENCE [LARGE SCALE GENOMIC DNA]</scope>
    <source>
        <strain evidence="9">ATCC 700847 / DSM 10411 / MH2</strain>
    </source>
</reference>
<dbReference type="PANTHER" id="PTHR43710">
    <property type="entry name" value="2-HYDROXYACYL-COA LYASE"/>
    <property type="match status" value="1"/>
</dbReference>
<dbReference type="EMBL" id="CP002606">
    <property type="protein sequence ID" value="AEA33984.1"/>
    <property type="molecule type" value="Genomic_DNA"/>
</dbReference>
<keyword evidence="5" id="KW-0813">Transport</keyword>
<dbReference type="PIRSF" id="PIRSF006439">
    <property type="entry name" value="Indolepyruvate_ferr_oxidored"/>
    <property type="match status" value="1"/>
</dbReference>
<evidence type="ECO:0000256" key="6">
    <source>
        <dbReference type="PIRSR" id="PIRSR006439-50"/>
    </source>
</evidence>
<dbReference type="GO" id="GO:0051539">
    <property type="term" value="F:4 iron, 4 sulfur cluster binding"/>
    <property type="evidence" value="ECO:0007669"/>
    <property type="project" value="UniProtKB-UniRule"/>
</dbReference>
<sequence>MDLKLVKKIVSGNEAISIGAYKGNARFASGYPGTPSSEILEHFKSYPDVIAQWAPNEKAGFEAALGASIAGVRSFATMKHVGLNVAADPLMTASYTGVNAGFVVVSADDPGMHSSQNEQDNRRYAKFAKIPLIEPTDPFEAMGYMQYAFVVSERFDTPVLFRTTTRISHSLGVVQFDPRTLDNEKELSLDKNFRKYVMLPANAIERHKTVLERLESLKAFSEETPINRIEKGSINVGIITAGMAYNYVKELLPEAHFFKIGFSYPLPTNKLSKFVKDFDRVLVVEELEPFMEEELKIAGVDVEGKKYFPYNGEFNLDVVEEGLYKAGVLKEKTTAVFTEEFELPKRPPALCPGCPHRPIFDILHSRKDIFITGDIGCYTLGALPPLSAMHTTICMGASISVAVGMAKTQDKEKVVAVIGDSTFFHTGIQPLIDAYVNKANMTVIILDNRITAMTGGQPDPSSGFSLSGDEFEPVDIVRFAKALGIERVFEVDQYDYNATKEIINQQIDTEGLSVIVAKRPCVLAPKKIKDTPLVVVADKCIGCKRCLRIACPAIDFKDNKAVIDEVLCTGCEVCKNVCPVEGAIVVKEGK</sequence>
<dbReference type="GO" id="GO:0043805">
    <property type="term" value="F:indolepyruvate ferredoxin oxidoreductase activity"/>
    <property type="evidence" value="ECO:0007669"/>
    <property type="project" value="UniProtKB-UniRule"/>
</dbReference>
<dbReference type="InterPro" id="IPR045025">
    <property type="entry name" value="HACL1-like"/>
</dbReference>
<keyword evidence="8" id="KW-0670">Pyruvate</keyword>
<dbReference type="InterPro" id="IPR011766">
    <property type="entry name" value="TPP_enzyme_TPP-bd"/>
</dbReference>
<keyword evidence="5 6" id="KW-0004">4Fe-4S</keyword>
<evidence type="ECO:0000313" key="8">
    <source>
        <dbReference type="EMBL" id="AEA33984.1"/>
    </source>
</evidence>
<organism evidence="8 9">
    <name type="scientific">Hippea maritima (strain ATCC 700847 / DSM 10411 / MH2)</name>
    <dbReference type="NCBI Taxonomy" id="760142"/>
    <lineage>
        <taxon>Bacteria</taxon>
        <taxon>Pseudomonadati</taxon>
        <taxon>Campylobacterota</taxon>
        <taxon>Desulfurellia</taxon>
        <taxon>Desulfurellales</taxon>
        <taxon>Hippeaceae</taxon>
        <taxon>Hippea</taxon>
    </lineage>
</organism>
<dbReference type="PROSITE" id="PS51379">
    <property type="entry name" value="4FE4S_FER_2"/>
    <property type="match status" value="2"/>
</dbReference>
<dbReference type="Gene3D" id="3.40.50.970">
    <property type="match status" value="2"/>
</dbReference>
<accession>F2LW50</accession>
<dbReference type="KEGG" id="hmr:Hipma_1018"/>
<keyword evidence="2 5" id="KW-0560">Oxidoreductase</keyword>
<evidence type="ECO:0000256" key="5">
    <source>
        <dbReference type="PIRNR" id="PIRNR006439"/>
    </source>
</evidence>
<dbReference type="NCBIfam" id="TIGR03336">
    <property type="entry name" value="IOR_alpha"/>
    <property type="match status" value="1"/>
</dbReference>
<feature type="binding site" evidence="6">
    <location>
        <position position="546"/>
    </location>
    <ligand>
        <name>[4Fe-4S] cluster</name>
        <dbReference type="ChEBI" id="CHEBI:49883"/>
        <label>1</label>
    </ligand>
</feature>
<dbReference type="InterPro" id="IPR017900">
    <property type="entry name" value="4Fe4S_Fe_S_CS"/>
</dbReference>
<feature type="binding site" evidence="6">
    <location>
        <position position="571"/>
    </location>
    <ligand>
        <name>[4Fe-4S] cluster</name>
        <dbReference type="ChEBI" id="CHEBI:49883"/>
        <label>2</label>
    </ligand>
</feature>
<dbReference type="Gene3D" id="3.30.70.20">
    <property type="match status" value="1"/>
</dbReference>
<dbReference type="Pfam" id="PF01855">
    <property type="entry name" value="POR_N"/>
    <property type="match status" value="1"/>
</dbReference>
<dbReference type="GO" id="GO:0030976">
    <property type="term" value="F:thiamine pyrophosphate binding"/>
    <property type="evidence" value="ECO:0007669"/>
    <property type="project" value="InterPro"/>
</dbReference>
<feature type="binding site" evidence="6">
    <location>
        <position position="578"/>
    </location>
    <ligand>
        <name>[4Fe-4S] cluster</name>
        <dbReference type="ChEBI" id="CHEBI:49883"/>
        <label>1</label>
    </ligand>
</feature>
<evidence type="ECO:0000313" key="9">
    <source>
        <dbReference type="Proteomes" id="UP000008139"/>
    </source>
</evidence>
<evidence type="ECO:0000256" key="1">
    <source>
        <dbReference type="ARBA" id="ARBA00022723"/>
    </source>
</evidence>
<dbReference type="InterPro" id="IPR002880">
    <property type="entry name" value="Pyrv_Fd/Flavodoxin_OxRdtase_N"/>
</dbReference>
<dbReference type="CDD" id="cd02008">
    <property type="entry name" value="TPP_IOR_alpha"/>
    <property type="match status" value="1"/>
</dbReference>
<evidence type="ECO:0000256" key="2">
    <source>
        <dbReference type="ARBA" id="ARBA00023002"/>
    </source>
</evidence>
<keyword evidence="9" id="KW-1185">Reference proteome</keyword>
<dbReference type="CDD" id="cd07034">
    <property type="entry name" value="TPP_PYR_PFOR_IOR-alpha_like"/>
    <property type="match status" value="1"/>
</dbReference>
<feature type="binding site" evidence="6">
    <location>
        <position position="540"/>
    </location>
    <ligand>
        <name>[4Fe-4S] cluster</name>
        <dbReference type="ChEBI" id="CHEBI:49883"/>
        <label>1</label>
    </ligand>
</feature>
<feature type="binding site" evidence="6">
    <location>
        <position position="574"/>
    </location>
    <ligand>
        <name>[4Fe-4S] cluster</name>
        <dbReference type="ChEBI" id="CHEBI:49883"/>
        <label>2</label>
    </ligand>
</feature>
<keyword evidence="4 5" id="KW-0411">Iron-sulfur</keyword>
<dbReference type="Pfam" id="PF02775">
    <property type="entry name" value="TPP_enzyme_C"/>
    <property type="match status" value="1"/>
</dbReference>
<dbReference type="AlphaFoldDB" id="F2LW50"/>
<proteinExistence type="predicted"/>
<dbReference type="HOGENOM" id="CLU_017727_0_0_7"/>
<evidence type="ECO:0000256" key="4">
    <source>
        <dbReference type="ARBA" id="ARBA00023014"/>
    </source>
</evidence>
<dbReference type="PANTHER" id="PTHR43710:SF5">
    <property type="entry name" value="INDOLEPYRUVATE FERREDOXIN OXIDOREDUCTASE ALPHA SUBUNIT"/>
    <property type="match status" value="1"/>
</dbReference>
<dbReference type="STRING" id="760142.Hipma_1018"/>
<dbReference type="EC" id="1.2.7.8" evidence="5"/>
<evidence type="ECO:0000256" key="3">
    <source>
        <dbReference type="ARBA" id="ARBA00023004"/>
    </source>
</evidence>
<feature type="domain" description="4Fe-4S ferredoxin-type" evidence="7">
    <location>
        <begin position="559"/>
        <end position="589"/>
    </location>
</feature>
<dbReference type="RefSeq" id="WP_013682023.1">
    <property type="nucleotide sequence ID" value="NC_015318.1"/>
</dbReference>
<reference evidence="8 9" key="1">
    <citation type="journal article" date="2011" name="Stand. Genomic Sci.">
        <title>Complete genome sequence of the thermophilic sulfur-reducer Hippea maritima type strain (MH(2)).</title>
        <authorList>
            <person name="Huntemann M."/>
            <person name="Lu M."/>
            <person name="Nolan M."/>
            <person name="Lapidus A."/>
            <person name="Lucas S."/>
            <person name="Hammon N."/>
            <person name="Deshpande S."/>
            <person name="Cheng J.F."/>
            <person name="Tapia R."/>
            <person name="Han C."/>
            <person name="Goodwin L."/>
            <person name="Pitluck S."/>
            <person name="Liolios K."/>
            <person name="Pagani I."/>
            <person name="Ivanova N."/>
            <person name="Ovchinikova G."/>
            <person name="Pati A."/>
            <person name="Chen A."/>
            <person name="Palaniappan K."/>
            <person name="Land M."/>
            <person name="Hauser L."/>
            <person name="Jeffries C.D."/>
            <person name="Detter J.C."/>
            <person name="Brambilla E.M."/>
            <person name="Rohde M."/>
            <person name="Spring S."/>
            <person name="Goker M."/>
            <person name="Woyke T."/>
            <person name="Bristow J."/>
            <person name="Eisen J.A."/>
            <person name="Markowitz V."/>
            <person name="Hugenholtz P."/>
            <person name="Kyrpides N.C."/>
            <person name="Klenk H.P."/>
            <person name="Mavromatis K."/>
        </authorList>
    </citation>
    <scope>NUCLEOTIDE SEQUENCE [LARGE SCALE GENOMIC DNA]</scope>
    <source>
        <strain evidence="9">ATCC 700847 / DSM 10411 / MH2</strain>
    </source>
</reference>
<dbReference type="InterPro" id="IPR029061">
    <property type="entry name" value="THDP-binding"/>
</dbReference>
<dbReference type="InterPro" id="IPR017721">
    <property type="entry name" value="IorA"/>
</dbReference>
<dbReference type="SUPFAM" id="SSF54862">
    <property type="entry name" value="4Fe-4S ferredoxins"/>
    <property type="match status" value="1"/>
</dbReference>
<dbReference type="Proteomes" id="UP000008139">
    <property type="component" value="Chromosome"/>
</dbReference>
<comment type="function">
    <text evidence="5">Catalyzes the ferredoxin-dependent oxidative decarboxylation of arylpyruvates.</text>
</comment>
<dbReference type="SUPFAM" id="SSF52518">
    <property type="entry name" value="Thiamin diphosphate-binding fold (THDP-binding)"/>
    <property type="match status" value="2"/>
</dbReference>
<gene>
    <name evidence="8" type="ordered locus">Hipma_1018</name>
</gene>
<feature type="binding site" evidence="6">
    <location>
        <position position="543"/>
    </location>
    <ligand>
        <name>[4Fe-4S] cluster</name>
        <dbReference type="ChEBI" id="CHEBI:49883"/>
        <label>1</label>
    </ligand>
</feature>
<feature type="binding site" evidence="6">
    <location>
        <position position="568"/>
    </location>
    <ligand>
        <name>[4Fe-4S] cluster</name>
        <dbReference type="ChEBI" id="CHEBI:49883"/>
        <label>2</label>
    </ligand>
</feature>
<keyword evidence="1 5" id="KW-0479">Metal-binding</keyword>
<evidence type="ECO:0000259" key="7">
    <source>
        <dbReference type="PROSITE" id="PS51379"/>
    </source>
</evidence>
<dbReference type="eggNOG" id="COG4231">
    <property type="taxonomic scope" value="Bacteria"/>
</dbReference>